<dbReference type="SUPFAM" id="SSF46785">
    <property type="entry name" value="Winged helix' DNA-binding domain"/>
    <property type="match status" value="1"/>
</dbReference>
<dbReference type="InterPro" id="IPR036388">
    <property type="entry name" value="WH-like_DNA-bd_sf"/>
</dbReference>
<feature type="compositionally biased region" description="Polar residues" evidence="2">
    <location>
        <begin position="126"/>
        <end position="144"/>
    </location>
</feature>
<dbReference type="PANTHER" id="PTHR38600:SF2">
    <property type="entry name" value="SLL0088 PROTEIN"/>
    <property type="match status" value="1"/>
</dbReference>
<comment type="caution">
    <text evidence="4">The sequence shown here is derived from an EMBL/GenBank/DDBJ whole genome shotgun (WGS) entry which is preliminary data.</text>
</comment>
<dbReference type="GO" id="GO:0003700">
    <property type="term" value="F:DNA-binding transcription factor activity"/>
    <property type="evidence" value="ECO:0007669"/>
    <property type="project" value="InterPro"/>
</dbReference>
<keyword evidence="1" id="KW-0238">DNA-binding</keyword>
<dbReference type="InterPro" id="IPR036390">
    <property type="entry name" value="WH_DNA-bd_sf"/>
</dbReference>
<evidence type="ECO:0000256" key="2">
    <source>
        <dbReference type="SAM" id="MobiDB-lite"/>
    </source>
</evidence>
<proteinExistence type="predicted"/>
<name>A0A5D0CQ69_9BACL</name>
<dbReference type="InterPro" id="IPR001845">
    <property type="entry name" value="HTH_ArsR_DNA-bd_dom"/>
</dbReference>
<dbReference type="InterPro" id="IPR011991">
    <property type="entry name" value="ArsR-like_HTH"/>
</dbReference>
<feature type="domain" description="HTH arsR-type" evidence="3">
    <location>
        <begin position="1"/>
        <end position="95"/>
    </location>
</feature>
<dbReference type="PRINTS" id="PR00778">
    <property type="entry name" value="HTHARSR"/>
</dbReference>
<dbReference type="RefSeq" id="WP_148453343.1">
    <property type="nucleotide sequence ID" value="NZ_VSDO01000003.1"/>
</dbReference>
<dbReference type="Proteomes" id="UP000325218">
    <property type="component" value="Unassembled WGS sequence"/>
</dbReference>
<evidence type="ECO:0000313" key="5">
    <source>
        <dbReference type="Proteomes" id="UP000325218"/>
    </source>
</evidence>
<dbReference type="GO" id="GO:0003677">
    <property type="term" value="F:DNA binding"/>
    <property type="evidence" value="ECO:0007669"/>
    <property type="project" value="UniProtKB-KW"/>
</dbReference>
<evidence type="ECO:0000259" key="3">
    <source>
        <dbReference type="PROSITE" id="PS50987"/>
    </source>
</evidence>
<dbReference type="Gene3D" id="1.10.10.10">
    <property type="entry name" value="Winged helix-like DNA-binding domain superfamily/Winged helix DNA-binding domain"/>
    <property type="match status" value="1"/>
</dbReference>
<feature type="region of interest" description="Disordered" evidence="2">
    <location>
        <begin position="106"/>
        <end position="144"/>
    </location>
</feature>
<dbReference type="OrthoDB" id="9799175at2"/>
<dbReference type="SMART" id="SM00418">
    <property type="entry name" value="HTH_ARSR"/>
    <property type="match status" value="1"/>
</dbReference>
<keyword evidence="5" id="KW-1185">Reference proteome</keyword>
<evidence type="ECO:0000256" key="1">
    <source>
        <dbReference type="ARBA" id="ARBA00023125"/>
    </source>
</evidence>
<protein>
    <submittedName>
        <fullName evidence="4">Helix-turn-helix transcriptional regulator</fullName>
    </submittedName>
</protein>
<dbReference type="EMBL" id="VSDO01000003">
    <property type="protein sequence ID" value="TYA12051.1"/>
    <property type="molecule type" value="Genomic_DNA"/>
</dbReference>
<gene>
    <name evidence="4" type="ORF">FRY98_15050</name>
</gene>
<dbReference type="CDD" id="cd00090">
    <property type="entry name" value="HTH_ARSR"/>
    <property type="match status" value="1"/>
</dbReference>
<evidence type="ECO:0000313" key="4">
    <source>
        <dbReference type="EMBL" id="TYA12051.1"/>
    </source>
</evidence>
<organism evidence="4 5">
    <name type="scientific">Paenibacillus faecis</name>
    <dbReference type="NCBI Taxonomy" id="862114"/>
    <lineage>
        <taxon>Bacteria</taxon>
        <taxon>Bacillati</taxon>
        <taxon>Bacillota</taxon>
        <taxon>Bacilli</taxon>
        <taxon>Bacillales</taxon>
        <taxon>Paenibacillaceae</taxon>
        <taxon>Paenibacillus</taxon>
    </lineage>
</organism>
<reference evidence="4 5" key="1">
    <citation type="submission" date="2019-08" db="EMBL/GenBank/DDBJ databases">
        <title>Genome sequencing of Paenibacillus faecis DSM 23593(T).</title>
        <authorList>
            <person name="Kook J.-K."/>
            <person name="Park S.-N."/>
            <person name="Lim Y.K."/>
        </authorList>
    </citation>
    <scope>NUCLEOTIDE SEQUENCE [LARGE SCALE GENOMIC DNA]</scope>
    <source>
        <strain evidence="4 5">DSM 23593</strain>
    </source>
</reference>
<dbReference type="AlphaFoldDB" id="A0A5D0CQ69"/>
<sequence length="144" mass="16240">MTNTAAAPKQDVFQAVADPTRRELLGLLGDRELPLKDLTGHFPMSRTAVSKHLRVLSDAGLVRERKVGRETRYRLNADPLLELKRWLAYFDRFWENKLSLLKHYVESSPDTGTPAAAEERLRLASPAQQPTLPHQASSVQVPED</sequence>
<dbReference type="Pfam" id="PF12840">
    <property type="entry name" value="HTH_20"/>
    <property type="match status" value="1"/>
</dbReference>
<accession>A0A5D0CQ69</accession>
<dbReference type="PROSITE" id="PS50987">
    <property type="entry name" value="HTH_ARSR_2"/>
    <property type="match status" value="1"/>
</dbReference>
<dbReference type="NCBIfam" id="NF033788">
    <property type="entry name" value="HTH_metalloreg"/>
    <property type="match status" value="1"/>
</dbReference>
<dbReference type="PANTHER" id="PTHR38600">
    <property type="entry name" value="TRANSCRIPTIONAL REGULATORY PROTEIN"/>
    <property type="match status" value="1"/>
</dbReference>